<name>A0A4P6HMM1_9BACT</name>
<dbReference type="OrthoDB" id="9798629at2"/>
<keyword evidence="5" id="KW-0132">Cell division</keyword>
<reference evidence="12 13" key="1">
    <citation type="submission" date="2018-02" db="EMBL/GenBank/DDBJ databases">
        <title>Genome sequence of Desulfovibrio carbinolicus DSM 3852.</title>
        <authorList>
            <person name="Wilbanks E."/>
            <person name="Skennerton C.T."/>
            <person name="Orphan V.J."/>
        </authorList>
    </citation>
    <scope>NUCLEOTIDE SEQUENCE [LARGE SCALE GENOMIC DNA]</scope>
    <source>
        <strain evidence="12 13">DSM 3852</strain>
    </source>
</reference>
<keyword evidence="13" id="KW-1185">Reference proteome</keyword>
<gene>
    <name evidence="12" type="primary">tolR</name>
    <name evidence="12" type="ORF">C3Y92_14120</name>
</gene>
<keyword evidence="6 10" id="KW-0812">Transmembrane</keyword>
<dbReference type="Proteomes" id="UP000293296">
    <property type="component" value="Chromosome"/>
</dbReference>
<evidence type="ECO:0000256" key="2">
    <source>
        <dbReference type="ARBA" id="ARBA00005811"/>
    </source>
</evidence>
<keyword evidence="7 11" id="KW-1133">Transmembrane helix</keyword>
<keyword evidence="8 11" id="KW-0472">Membrane</keyword>
<evidence type="ECO:0000256" key="11">
    <source>
        <dbReference type="SAM" id="Phobius"/>
    </source>
</evidence>
<dbReference type="GO" id="GO:0005886">
    <property type="term" value="C:plasma membrane"/>
    <property type="evidence" value="ECO:0007669"/>
    <property type="project" value="UniProtKB-SubCell"/>
</dbReference>
<dbReference type="Pfam" id="PF02472">
    <property type="entry name" value="ExbD"/>
    <property type="match status" value="1"/>
</dbReference>
<dbReference type="InterPro" id="IPR003400">
    <property type="entry name" value="ExbD"/>
</dbReference>
<keyword evidence="4" id="KW-0997">Cell inner membrane</keyword>
<dbReference type="PANTHER" id="PTHR30558:SF7">
    <property type="entry name" value="TOL-PAL SYSTEM PROTEIN TOLR"/>
    <property type="match status" value="1"/>
</dbReference>
<dbReference type="PANTHER" id="PTHR30558">
    <property type="entry name" value="EXBD MEMBRANE COMPONENT OF PMF-DRIVEN MACROMOLECULE IMPORT SYSTEM"/>
    <property type="match status" value="1"/>
</dbReference>
<evidence type="ECO:0000313" key="12">
    <source>
        <dbReference type="EMBL" id="QAZ68295.1"/>
    </source>
</evidence>
<dbReference type="GO" id="GO:0051301">
    <property type="term" value="P:cell division"/>
    <property type="evidence" value="ECO:0007669"/>
    <property type="project" value="UniProtKB-KW"/>
</dbReference>
<comment type="similarity">
    <text evidence="2 10">Belongs to the ExbD/TolR family.</text>
</comment>
<organism evidence="12 13">
    <name type="scientific">Solidesulfovibrio carbinolicus</name>
    <dbReference type="NCBI Taxonomy" id="296842"/>
    <lineage>
        <taxon>Bacteria</taxon>
        <taxon>Pseudomonadati</taxon>
        <taxon>Thermodesulfobacteriota</taxon>
        <taxon>Desulfovibrionia</taxon>
        <taxon>Desulfovibrionales</taxon>
        <taxon>Desulfovibrionaceae</taxon>
        <taxon>Solidesulfovibrio</taxon>
    </lineage>
</organism>
<comment type="subcellular location">
    <subcellularLocation>
        <location evidence="1">Cell membrane</location>
        <topology evidence="1">Single-pass membrane protein</topology>
    </subcellularLocation>
    <subcellularLocation>
        <location evidence="10">Cell membrane</location>
        <topology evidence="10">Single-pass type II membrane protein</topology>
    </subcellularLocation>
</comment>
<keyword evidence="9" id="KW-0131">Cell cycle</keyword>
<evidence type="ECO:0000256" key="9">
    <source>
        <dbReference type="ARBA" id="ARBA00023306"/>
    </source>
</evidence>
<dbReference type="InterPro" id="IPR014168">
    <property type="entry name" value="Tol-Pal_TolR"/>
</dbReference>
<keyword evidence="10" id="KW-0813">Transport</keyword>
<evidence type="ECO:0000256" key="10">
    <source>
        <dbReference type="RuleBase" id="RU003879"/>
    </source>
</evidence>
<evidence type="ECO:0000256" key="8">
    <source>
        <dbReference type="ARBA" id="ARBA00023136"/>
    </source>
</evidence>
<dbReference type="NCBIfam" id="TIGR02801">
    <property type="entry name" value="tolR"/>
    <property type="match status" value="1"/>
</dbReference>
<dbReference type="Gene3D" id="3.30.420.270">
    <property type="match status" value="1"/>
</dbReference>
<dbReference type="GO" id="GO:0022857">
    <property type="term" value="F:transmembrane transporter activity"/>
    <property type="evidence" value="ECO:0007669"/>
    <property type="project" value="InterPro"/>
</dbReference>
<keyword evidence="10" id="KW-0653">Protein transport</keyword>
<evidence type="ECO:0000256" key="6">
    <source>
        <dbReference type="ARBA" id="ARBA00022692"/>
    </source>
</evidence>
<protein>
    <submittedName>
        <fullName evidence="12">Protein TolR</fullName>
    </submittedName>
</protein>
<evidence type="ECO:0000256" key="1">
    <source>
        <dbReference type="ARBA" id="ARBA00004162"/>
    </source>
</evidence>
<sequence>MGMQTGGKGRYLADVNVTPFVDVMLVLLIIFMVTAPMMTQGLEVDLPQTRAVSVLPKEDTSLVLTVKADGTIFLDKYQVEYADLEGQVKRLVTDQKKQLFLRADQAVAYGTVVKVMGIIKAAGVDKLGVVAEDEKSAKNAAAAAAAAAKKK</sequence>
<evidence type="ECO:0000313" key="13">
    <source>
        <dbReference type="Proteomes" id="UP000293296"/>
    </source>
</evidence>
<evidence type="ECO:0000256" key="5">
    <source>
        <dbReference type="ARBA" id="ARBA00022618"/>
    </source>
</evidence>
<accession>A0A4P6HMM1</accession>
<evidence type="ECO:0000256" key="3">
    <source>
        <dbReference type="ARBA" id="ARBA00022475"/>
    </source>
</evidence>
<evidence type="ECO:0000256" key="4">
    <source>
        <dbReference type="ARBA" id="ARBA00022519"/>
    </source>
</evidence>
<dbReference type="RefSeq" id="WP_015860091.1">
    <property type="nucleotide sequence ID" value="NZ_CP026538.1"/>
</dbReference>
<dbReference type="KEGG" id="dcb:C3Y92_14120"/>
<proteinExistence type="inferred from homology"/>
<dbReference type="AlphaFoldDB" id="A0A4P6HMM1"/>
<dbReference type="EMBL" id="CP026538">
    <property type="protein sequence ID" value="QAZ68295.1"/>
    <property type="molecule type" value="Genomic_DNA"/>
</dbReference>
<dbReference type="GO" id="GO:0015031">
    <property type="term" value="P:protein transport"/>
    <property type="evidence" value="ECO:0007669"/>
    <property type="project" value="UniProtKB-KW"/>
</dbReference>
<evidence type="ECO:0000256" key="7">
    <source>
        <dbReference type="ARBA" id="ARBA00022989"/>
    </source>
</evidence>
<feature type="transmembrane region" description="Helical" evidence="11">
    <location>
        <begin position="20"/>
        <end position="38"/>
    </location>
</feature>
<keyword evidence="3" id="KW-1003">Cell membrane</keyword>